<dbReference type="RefSeq" id="XP_012179807.1">
    <property type="nucleotide sequence ID" value="XM_012324417.1"/>
</dbReference>
<dbReference type="GeneID" id="24095435"/>
<evidence type="ECO:0000259" key="2">
    <source>
        <dbReference type="Pfam" id="PF20236"/>
    </source>
</evidence>
<feature type="compositionally biased region" description="Low complexity" evidence="1">
    <location>
        <begin position="35"/>
        <end position="51"/>
    </location>
</feature>
<dbReference type="Pfam" id="PF20236">
    <property type="entry name" value="DUF6593"/>
    <property type="match status" value="1"/>
</dbReference>
<dbReference type="OrthoDB" id="3258136at2759"/>
<gene>
    <name evidence="3" type="ORF">FIBRA_02558</name>
</gene>
<evidence type="ECO:0000313" key="4">
    <source>
        <dbReference type="Proteomes" id="UP000006352"/>
    </source>
</evidence>
<protein>
    <recommendedName>
        <fullName evidence="2">DUF6593 domain-containing protein</fullName>
    </recommendedName>
</protein>
<dbReference type="EMBL" id="HE796987">
    <property type="protein sequence ID" value="CCM00524.1"/>
    <property type="molecule type" value="Genomic_DNA"/>
</dbReference>
<dbReference type="AlphaFoldDB" id="J4H1X3"/>
<accession>J4H1X3</accession>
<proteinExistence type="predicted"/>
<dbReference type="STRING" id="599839.J4H1X3"/>
<evidence type="ECO:0000313" key="3">
    <source>
        <dbReference type="EMBL" id="CCM00524.1"/>
    </source>
</evidence>
<evidence type="ECO:0000256" key="1">
    <source>
        <dbReference type="SAM" id="MobiDB-lite"/>
    </source>
</evidence>
<sequence>MLLKFSTSDICQTSLIDCATGTVAFRTTTERPQRPRTGSWSSTSTASSSTSQDPLPMYSDDRSTTIVRDGDENIVAEITWQGRSASLIRVGDDIVNGAAELFDAAFVKIYPDETLLPTRLEYVWRLTADSLTLLDDDEEEIGALHKNCVPAEGAPSTLVPCPATGEGDDYLELGSLPSDEVVEMLVCSLLLDDLRERMFSVARYVYGSSQKKGPLANIRRRASRSMAHLRDSLRRKASS</sequence>
<dbReference type="InterPro" id="IPR046528">
    <property type="entry name" value="DUF6593"/>
</dbReference>
<organism evidence="3 4">
    <name type="scientific">Fibroporia radiculosa</name>
    <dbReference type="NCBI Taxonomy" id="599839"/>
    <lineage>
        <taxon>Eukaryota</taxon>
        <taxon>Fungi</taxon>
        <taxon>Dikarya</taxon>
        <taxon>Basidiomycota</taxon>
        <taxon>Agaricomycotina</taxon>
        <taxon>Agaricomycetes</taxon>
        <taxon>Polyporales</taxon>
        <taxon>Fibroporiaceae</taxon>
        <taxon>Fibroporia</taxon>
    </lineage>
</organism>
<feature type="domain" description="DUF6593" evidence="2">
    <location>
        <begin position="56"/>
        <end position="191"/>
    </location>
</feature>
<reference evidence="3 4" key="1">
    <citation type="journal article" date="2012" name="Appl. Environ. Microbiol.">
        <title>Short-read sequencing for genomic analysis of the brown rot fungus Fibroporia radiculosa.</title>
        <authorList>
            <person name="Tang J.D."/>
            <person name="Perkins A.D."/>
            <person name="Sonstegard T.S."/>
            <person name="Schroeder S.G."/>
            <person name="Burgess S.C."/>
            <person name="Diehl S.V."/>
        </authorList>
    </citation>
    <scope>NUCLEOTIDE SEQUENCE [LARGE SCALE GENOMIC DNA]</scope>
    <source>
        <strain evidence="3 4">TFFH 294</strain>
    </source>
</reference>
<feature type="region of interest" description="Disordered" evidence="1">
    <location>
        <begin position="27"/>
        <end position="63"/>
    </location>
</feature>
<dbReference type="InParanoid" id="J4H1X3"/>
<dbReference type="HOGENOM" id="CLU_079946_0_0_1"/>
<name>J4H1X3_9APHY</name>
<keyword evidence="4" id="KW-1185">Reference proteome</keyword>
<dbReference type="Proteomes" id="UP000006352">
    <property type="component" value="Unassembled WGS sequence"/>
</dbReference>